<reference evidence="4" key="1">
    <citation type="journal article" date="2019" name="Int. J. Syst. Evol. Microbiol.">
        <title>The Global Catalogue of Microorganisms (GCM) 10K type strain sequencing project: providing services to taxonomists for standard genome sequencing and annotation.</title>
        <authorList>
            <consortium name="The Broad Institute Genomics Platform"/>
            <consortium name="The Broad Institute Genome Sequencing Center for Infectious Disease"/>
            <person name="Wu L."/>
            <person name="Ma J."/>
        </authorList>
    </citation>
    <scope>NUCLEOTIDE SEQUENCE [LARGE SCALE GENOMIC DNA]</scope>
    <source>
        <strain evidence="4">KACC 12633</strain>
    </source>
</reference>
<evidence type="ECO:0000259" key="2">
    <source>
        <dbReference type="Pfam" id="PF01557"/>
    </source>
</evidence>
<gene>
    <name evidence="3" type="ORF">ACFPP9_05720</name>
</gene>
<protein>
    <submittedName>
        <fullName evidence="3">Fumarylacetoacetate hydrolase family protein</fullName>
    </submittedName>
</protein>
<dbReference type="InterPro" id="IPR011234">
    <property type="entry name" value="Fumarylacetoacetase-like_C"/>
</dbReference>
<dbReference type="InterPro" id="IPR036663">
    <property type="entry name" value="Fumarylacetoacetase_C_sf"/>
</dbReference>
<dbReference type="Pfam" id="PF01557">
    <property type="entry name" value="FAA_hydrolase"/>
    <property type="match status" value="1"/>
</dbReference>
<feature type="domain" description="Fumarylacetoacetase-like C-terminal" evidence="2">
    <location>
        <begin position="34"/>
        <end position="233"/>
    </location>
</feature>
<dbReference type="Proteomes" id="UP001596150">
    <property type="component" value="Unassembled WGS sequence"/>
</dbReference>
<evidence type="ECO:0000256" key="1">
    <source>
        <dbReference type="ARBA" id="ARBA00022723"/>
    </source>
</evidence>
<name>A0ABW0PSW2_9HYPH</name>
<evidence type="ECO:0000313" key="3">
    <source>
        <dbReference type="EMBL" id="MFC5515261.1"/>
    </source>
</evidence>
<keyword evidence="4" id="KW-1185">Reference proteome</keyword>
<keyword evidence="3" id="KW-0378">Hydrolase</keyword>
<dbReference type="PANTHER" id="PTHR11820">
    <property type="entry name" value="ACYLPYRUVASE"/>
    <property type="match status" value="1"/>
</dbReference>
<dbReference type="PANTHER" id="PTHR11820:SF90">
    <property type="entry name" value="FLUTATHIONE S-TRANSFERASE"/>
    <property type="match status" value="1"/>
</dbReference>
<comment type="caution">
    <text evidence="3">The sequence shown here is derived from an EMBL/GenBank/DDBJ whole genome shotgun (WGS) entry which is preliminary data.</text>
</comment>
<dbReference type="Gene3D" id="3.90.850.10">
    <property type="entry name" value="Fumarylacetoacetase-like, C-terminal domain"/>
    <property type="match status" value="1"/>
</dbReference>
<accession>A0ABW0PSW2</accession>
<sequence length="234" mass="25088">MTDRPIEPSYVVPPLPRVSVAVRDSTDRFPVHRIYCVGRNYAAHAREMGHDDREPPFFFQKNPDDIVEAGKPAPYPPLTADLHHEVELVVALAHGGSDIAAENALSHVYGYAIGLDLTRRDVQAEAKKGGRPWATAKGFANSAPLGAILPATTVGHPAAGKLTATVNGDPRQEGDLSDMIWSVPEIIAHLSRWFVLAPGDLIFTGTPAGVGELKRGDVVVGAIEGLGQLEVRID</sequence>
<dbReference type="EMBL" id="JBHSML010000002">
    <property type="protein sequence ID" value="MFC5515261.1"/>
    <property type="molecule type" value="Genomic_DNA"/>
</dbReference>
<dbReference type="SUPFAM" id="SSF56529">
    <property type="entry name" value="FAH"/>
    <property type="match status" value="1"/>
</dbReference>
<dbReference type="GO" id="GO:0016787">
    <property type="term" value="F:hydrolase activity"/>
    <property type="evidence" value="ECO:0007669"/>
    <property type="project" value="UniProtKB-KW"/>
</dbReference>
<evidence type="ECO:0000313" key="4">
    <source>
        <dbReference type="Proteomes" id="UP001596150"/>
    </source>
</evidence>
<organism evidence="3 4">
    <name type="scientific">Kaistia terrae</name>
    <dbReference type="NCBI Taxonomy" id="537017"/>
    <lineage>
        <taxon>Bacteria</taxon>
        <taxon>Pseudomonadati</taxon>
        <taxon>Pseudomonadota</taxon>
        <taxon>Alphaproteobacteria</taxon>
        <taxon>Hyphomicrobiales</taxon>
        <taxon>Kaistiaceae</taxon>
        <taxon>Kaistia</taxon>
    </lineage>
</organism>
<keyword evidence="1" id="KW-0479">Metal-binding</keyword>
<dbReference type="RefSeq" id="WP_266343256.1">
    <property type="nucleotide sequence ID" value="NZ_JAPKNH010000002.1"/>
</dbReference>
<proteinExistence type="predicted"/>